<proteinExistence type="predicted"/>
<dbReference type="AlphaFoldDB" id="A0AB39G5D3"/>
<evidence type="ECO:0008006" key="2">
    <source>
        <dbReference type="Google" id="ProtNLM"/>
    </source>
</evidence>
<dbReference type="Gene3D" id="1.10.260.40">
    <property type="entry name" value="lambda repressor-like DNA-binding domains"/>
    <property type="match status" value="1"/>
</dbReference>
<evidence type="ECO:0000313" key="1">
    <source>
        <dbReference type="EMBL" id="XDJ85104.1"/>
    </source>
</evidence>
<dbReference type="InterPro" id="IPR010982">
    <property type="entry name" value="Lambda_DNA-bd_dom_sf"/>
</dbReference>
<dbReference type="GO" id="GO:0003677">
    <property type="term" value="F:DNA binding"/>
    <property type="evidence" value="ECO:0007669"/>
    <property type="project" value="InterPro"/>
</dbReference>
<sequence length="60" mass="6520">MKKTEAIERLGGSISSTAKAIGISYQAVKKWPDPLSRRIADRVLAAEARANRTPKEPANV</sequence>
<dbReference type="RefSeq" id="WP_269360197.1">
    <property type="nucleotide sequence ID" value="NZ_CP158268.1"/>
</dbReference>
<protein>
    <recommendedName>
        <fullName evidence="2">Cro/Cl family transcriptional regulator</fullName>
    </recommendedName>
</protein>
<organism evidence="1">
    <name type="scientific">Castellaniella ginsengisoli</name>
    <dbReference type="NCBI Taxonomy" id="546114"/>
    <lineage>
        <taxon>Bacteria</taxon>
        <taxon>Pseudomonadati</taxon>
        <taxon>Pseudomonadota</taxon>
        <taxon>Betaproteobacteria</taxon>
        <taxon>Burkholderiales</taxon>
        <taxon>Alcaligenaceae</taxon>
        <taxon>Castellaniella</taxon>
    </lineage>
</organism>
<name>A0AB39G5D3_9BURK</name>
<gene>
    <name evidence="1" type="ORF">ABRZ08_13035</name>
</gene>
<accession>A0AB39G5D3</accession>
<dbReference type="EMBL" id="CP158268">
    <property type="protein sequence ID" value="XDJ85104.1"/>
    <property type="molecule type" value="Genomic_DNA"/>
</dbReference>
<reference evidence="1" key="1">
    <citation type="submission" date="2024-05" db="EMBL/GenBank/DDBJ databases">
        <authorList>
            <person name="Luo Y.-C."/>
            <person name="Nicholds J."/>
            <person name="Mortimer T."/>
            <person name="Maboni G."/>
        </authorList>
    </citation>
    <scope>NUCLEOTIDE SEQUENCE</scope>
    <source>
        <strain evidence="1">140124</strain>
    </source>
</reference>